<dbReference type="EMBL" id="KB201890">
    <property type="protein sequence ID" value="ESO93734.1"/>
    <property type="molecule type" value="Genomic_DNA"/>
</dbReference>
<feature type="domain" description="PHD-type" evidence="7">
    <location>
        <begin position="1"/>
        <end position="52"/>
    </location>
</feature>
<dbReference type="KEGG" id="lgi:LOTGIDRAFT_59489"/>
<keyword evidence="9" id="KW-1185">Reference proteome</keyword>
<keyword evidence="5" id="KW-0804">Transcription</keyword>
<dbReference type="InterPro" id="IPR013083">
    <property type="entry name" value="Znf_RING/FYVE/PHD"/>
</dbReference>
<dbReference type="Pfam" id="PF00628">
    <property type="entry name" value="PHD"/>
    <property type="match status" value="1"/>
</dbReference>
<organism evidence="8 9">
    <name type="scientific">Lottia gigantea</name>
    <name type="common">Giant owl limpet</name>
    <dbReference type="NCBI Taxonomy" id="225164"/>
    <lineage>
        <taxon>Eukaryota</taxon>
        <taxon>Metazoa</taxon>
        <taxon>Spiralia</taxon>
        <taxon>Lophotrochozoa</taxon>
        <taxon>Mollusca</taxon>
        <taxon>Gastropoda</taxon>
        <taxon>Patellogastropoda</taxon>
        <taxon>Lottioidea</taxon>
        <taxon>Lottiidae</taxon>
        <taxon>Lottia</taxon>
    </lineage>
</organism>
<dbReference type="FunFam" id="3.30.40.10:FF:000394">
    <property type="entry name" value="Histone-lysine N-methyltransferase"/>
    <property type="match status" value="1"/>
</dbReference>
<dbReference type="PANTHER" id="PTHR45838">
    <property type="entry name" value="HISTONE-LYSINE-N-METHYLTRANSFERASE 2 KMT2 FAMILY MEMBER"/>
    <property type="match status" value="1"/>
</dbReference>
<evidence type="ECO:0000313" key="9">
    <source>
        <dbReference type="Proteomes" id="UP000030746"/>
    </source>
</evidence>
<keyword evidence="4" id="KW-0805">Transcription regulation</keyword>
<dbReference type="CDD" id="cd15506">
    <property type="entry name" value="PHD1_KMT2A_like"/>
    <property type="match status" value="1"/>
</dbReference>
<keyword evidence="2 6" id="KW-0863">Zinc-finger</keyword>
<dbReference type="STRING" id="225164.V4BXB7"/>
<dbReference type="InterPro" id="IPR011011">
    <property type="entry name" value="Znf_FYVE_PHD"/>
</dbReference>
<feature type="non-terminal residue" evidence="8">
    <location>
        <position position="1"/>
    </location>
</feature>
<name>V4BXB7_LOTGI</name>
<feature type="domain" description="PHD-type" evidence="7">
    <location>
        <begin position="49"/>
        <end position="99"/>
    </location>
</feature>
<reference evidence="8 9" key="1">
    <citation type="journal article" date="2013" name="Nature">
        <title>Insights into bilaterian evolution from three spiralian genomes.</title>
        <authorList>
            <person name="Simakov O."/>
            <person name="Marletaz F."/>
            <person name="Cho S.J."/>
            <person name="Edsinger-Gonzales E."/>
            <person name="Havlak P."/>
            <person name="Hellsten U."/>
            <person name="Kuo D.H."/>
            <person name="Larsson T."/>
            <person name="Lv J."/>
            <person name="Arendt D."/>
            <person name="Savage R."/>
            <person name="Osoegawa K."/>
            <person name="de Jong P."/>
            <person name="Grimwood J."/>
            <person name="Chapman J.A."/>
            <person name="Shapiro H."/>
            <person name="Aerts A."/>
            <person name="Otillar R.P."/>
            <person name="Terry A.Y."/>
            <person name="Boore J.L."/>
            <person name="Grigoriev I.V."/>
            <person name="Lindberg D.R."/>
            <person name="Seaver E.C."/>
            <person name="Weisblat D.A."/>
            <person name="Putnam N.H."/>
            <person name="Rokhsar D.S."/>
        </authorList>
    </citation>
    <scope>NUCLEOTIDE SEQUENCE [LARGE SCALE GENOMIC DNA]</scope>
</reference>
<feature type="non-terminal residue" evidence="8">
    <location>
        <position position="106"/>
    </location>
</feature>
<dbReference type="SUPFAM" id="SSF57903">
    <property type="entry name" value="FYVE/PHD zinc finger"/>
    <property type="match status" value="2"/>
</dbReference>
<evidence type="ECO:0000256" key="2">
    <source>
        <dbReference type="ARBA" id="ARBA00022771"/>
    </source>
</evidence>
<dbReference type="Gene3D" id="3.30.40.10">
    <property type="entry name" value="Zinc/RING finger domain, C3HC4 (zinc finger)"/>
    <property type="match status" value="1"/>
</dbReference>
<dbReference type="PANTHER" id="PTHR45838:SF4">
    <property type="entry name" value="HISTONE-LYSINE N-METHYLTRANSFERASE TRITHORAX"/>
    <property type="match status" value="1"/>
</dbReference>
<dbReference type="GO" id="GO:0008270">
    <property type="term" value="F:zinc ion binding"/>
    <property type="evidence" value="ECO:0007669"/>
    <property type="project" value="UniProtKB-KW"/>
</dbReference>
<dbReference type="OMA" id="SGERMIC"/>
<dbReference type="AlphaFoldDB" id="V4BXB7"/>
<gene>
    <name evidence="8" type="ORF">LOTGIDRAFT_59489</name>
</gene>
<dbReference type="Proteomes" id="UP000030746">
    <property type="component" value="Unassembled WGS sequence"/>
</dbReference>
<evidence type="ECO:0000256" key="5">
    <source>
        <dbReference type="ARBA" id="ARBA00023163"/>
    </source>
</evidence>
<dbReference type="OrthoDB" id="308383at2759"/>
<dbReference type="GO" id="GO:0042800">
    <property type="term" value="F:histone H3K4 methyltransferase activity"/>
    <property type="evidence" value="ECO:0007669"/>
    <property type="project" value="TreeGrafter"/>
</dbReference>
<accession>V4BXB7</accession>
<sequence>RNVCYLCGSLGQEELLYCCICCEAYHTFCIDEEDRPSNDNKDNWCCDNCQFCNVCGYQNNLLSCDRCQSTYHPECLGPNYPTRPSSKKNIWVCTKCVKCKSCGVTT</sequence>
<evidence type="ECO:0000259" key="7">
    <source>
        <dbReference type="PROSITE" id="PS50016"/>
    </source>
</evidence>
<dbReference type="InterPro" id="IPR019786">
    <property type="entry name" value="Zinc_finger_PHD-type_CS"/>
</dbReference>
<dbReference type="GeneID" id="20251511"/>
<keyword evidence="1" id="KW-0479">Metal-binding</keyword>
<dbReference type="InterPro" id="IPR019787">
    <property type="entry name" value="Znf_PHD-finger"/>
</dbReference>
<evidence type="ECO:0000256" key="3">
    <source>
        <dbReference type="ARBA" id="ARBA00022833"/>
    </source>
</evidence>
<dbReference type="PROSITE" id="PS50016">
    <property type="entry name" value="ZF_PHD_2"/>
    <property type="match status" value="2"/>
</dbReference>
<dbReference type="GO" id="GO:0045893">
    <property type="term" value="P:positive regulation of DNA-templated transcription"/>
    <property type="evidence" value="ECO:0007669"/>
    <property type="project" value="TreeGrafter"/>
</dbReference>
<protein>
    <recommendedName>
        <fullName evidence="7">PHD-type domain-containing protein</fullName>
    </recommendedName>
</protein>
<dbReference type="GO" id="GO:0035097">
    <property type="term" value="C:histone methyltransferase complex"/>
    <property type="evidence" value="ECO:0007669"/>
    <property type="project" value="TreeGrafter"/>
</dbReference>
<evidence type="ECO:0000256" key="6">
    <source>
        <dbReference type="PROSITE-ProRule" id="PRU00146"/>
    </source>
</evidence>
<proteinExistence type="predicted"/>
<dbReference type="HOGENOM" id="CLU_2229838_0_0_1"/>
<keyword evidence="3" id="KW-0862">Zinc</keyword>
<dbReference type="CTD" id="20251511"/>
<dbReference type="PROSITE" id="PS01359">
    <property type="entry name" value="ZF_PHD_1"/>
    <property type="match status" value="2"/>
</dbReference>
<dbReference type="SMART" id="SM00249">
    <property type="entry name" value="PHD"/>
    <property type="match status" value="2"/>
</dbReference>
<dbReference type="InterPro" id="IPR001965">
    <property type="entry name" value="Znf_PHD"/>
</dbReference>
<evidence type="ECO:0000256" key="1">
    <source>
        <dbReference type="ARBA" id="ARBA00022723"/>
    </source>
</evidence>
<evidence type="ECO:0000256" key="4">
    <source>
        <dbReference type="ARBA" id="ARBA00023015"/>
    </source>
</evidence>
<dbReference type="RefSeq" id="XP_009055262.1">
    <property type="nucleotide sequence ID" value="XM_009057014.1"/>
</dbReference>
<evidence type="ECO:0000313" key="8">
    <source>
        <dbReference type="EMBL" id="ESO93734.1"/>
    </source>
</evidence>